<keyword evidence="6 9" id="KW-0764">Sulfate transport</keyword>
<dbReference type="EMBL" id="CP042430">
    <property type="protein sequence ID" value="QEC47204.1"/>
    <property type="molecule type" value="Genomic_DNA"/>
</dbReference>
<organism evidence="12 13">
    <name type="scientific">Baekduia soli</name>
    <dbReference type="NCBI Taxonomy" id="496014"/>
    <lineage>
        <taxon>Bacteria</taxon>
        <taxon>Bacillati</taxon>
        <taxon>Actinomycetota</taxon>
        <taxon>Thermoleophilia</taxon>
        <taxon>Solirubrobacterales</taxon>
        <taxon>Baekduiaceae</taxon>
        <taxon>Baekduia</taxon>
    </lineage>
</organism>
<dbReference type="KEGG" id="bsol:FSW04_06100"/>
<keyword evidence="13" id="KW-1185">Reference proteome</keyword>
<dbReference type="SUPFAM" id="SSF161098">
    <property type="entry name" value="MetI-like"/>
    <property type="match status" value="1"/>
</dbReference>
<keyword evidence="3 9" id="KW-0813">Transport</keyword>
<feature type="transmembrane region" description="Helical" evidence="9">
    <location>
        <begin position="282"/>
        <end position="303"/>
    </location>
</feature>
<dbReference type="NCBIfam" id="TIGR02139">
    <property type="entry name" value="permease_CysT"/>
    <property type="match status" value="1"/>
</dbReference>
<name>A0A5B8U2D8_9ACTN</name>
<dbReference type="OrthoDB" id="9808619at2"/>
<feature type="domain" description="ABC transmembrane type-1" evidence="11">
    <location>
        <begin position="104"/>
        <end position="300"/>
    </location>
</feature>
<keyword evidence="4 9" id="KW-0812">Transmembrane</keyword>
<evidence type="ECO:0000313" key="12">
    <source>
        <dbReference type="EMBL" id="QEC47204.1"/>
    </source>
</evidence>
<feature type="transmembrane region" description="Helical" evidence="9">
    <location>
        <begin position="104"/>
        <end position="130"/>
    </location>
</feature>
<dbReference type="Pfam" id="PF00528">
    <property type="entry name" value="BPD_transp_1"/>
    <property type="match status" value="1"/>
</dbReference>
<dbReference type="NCBIfam" id="TIGR00969">
    <property type="entry name" value="3a0106s02"/>
    <property type="match status" value="1"/>
</dbReference>
<comment type="similarity">
    <text evidence="9">Belongs to the binding-protein-dependent transport system permease family. CysTW subfamily.</text>
</comment>
<gene>
    <name evidence="12" type="primary">cysT</name>
    <name evidence="12" type="ORF">FSW04_06100</name>
</gene>
<accession>A0A5B8U2D8</accession>
<dbReference type="GO" id="GO:0015419">
    <property type="term" value="F:ABC-type sulfate transporter activity"/>
    <property type="evidence" value="ECO:0007669"/>
    <property type="project" value="UniProtKB-UniRule"/>
</dbReference>
<comment type="caution">
    <text evidence="9">Lacks conserved residue(s) required for the propagation of feature annotation.</text>
</comment>
<comment type="subcellular location">
    <subcellularLocation>
        <location evidence="1">Membrane</location>
        <topology evidence="1">Multi-pass membrane protein</topology>
    </subcellularLocation>
</comment>
<evidence type="ECO:0000256" key="3">
    <source>
        <dbReference type="ARBA" id="ARBA00022448"/>
    </source>
</evidence>
<dbReference type="PROSITE" id="PS50928">
    <property type="entry name" value="ABC_TM1"/>
    <property type="match status" value="1"/>
</dbReference>
<protein>
    <recommendedName>
        <fullName evidence="9">Sulfate transport system permease protein CysT</fullName>
    </recommendedName>
</protein>
<sequence>MVEGQRRAVRPREGLRRQDRGRQRGLDRQVSTQAATPAAPARPRRRPYPTARAGGVGGRGMGLAMLWLSIIVLLPLAALAAKSLDGGLSAFWDSVSSRQAVSALRFTLIVSVIVAAVNAVAGLAIAWTLVRDEFPGRRIVNAVIDLPFAMPTIVVGITLLALWGPTSPVGINLAFTQLSVALALLFVTLPFGVRAVQPVLMELDDEMEQAAASLGAGPLTTFRRIILPNLVPAILSGAALSFARAVGEFGSVILISGNKPFDTQVSSVFIFKQIESDNARGAAAVAVVLLGVSLLMLIALRVIEYWGSRHDH</sequence>
<dbReference type="InterPro" id="IPR000515">
    <property type="entry name" value="MetI-like"/>
</dbReference>
<evidence type="ECO:0000256" key="7">
    <source>
        <dbReference type="ARBA" id="ARBA00023136"/>
    </source>
</evidence>
<feature type="region of interest" description="Disordered" evidence="10">
    <location>
        <begin position="1"/>
        <end position="53"/>
    </location>
</feature>
<feature type="transmembrane region" description="Helical" evidence="9">
    <location>
        <begin position="142"/>
        <end position="163"/>
    </location>
</feature>
<keyword evidence="5 9" id="KW-1133">Transmembrane helix</keyword>
<feature type="compositionally biased region" description="Basic and acidic residues" evidence="10">
    <location>
        <begin position="1"/>
        <end position="27"/>
    </location>
</feature>
<evidence type="ECO:0000256" key="5">
    <source>
        <dbReference type="ARBA" id="ARBA00022989"/>
    </source>
</evidence>
<dbReference type="InterPro" id="IPR035906">
    <property type="entry name" value="MetI-like_sf"/>
</dbReference>
<reference evidence="12 13" key="1">
    <citation type="journal article" date="2018" name="J. Microbiol.">
        <title>Baekduia soli gen. nov., sp. nov., a novel bacterium isolated from the soil of Baekdu Mountain and proposal of a novel family name, Baekduiaceae fam. nov.</title>
        <authorList>
            <person name="An D.S."/>
            <person name="Siddiqi M.Z."/>
            <person name="Kim K.H."/>
            <person name="Yu H.S."/>
            <person name="Im W.T."/>
        </authorList>
    </citation>
    <scope>NUCLEOTIDE SEQUENCE [LARGE SCALE GENOMIC DNA]</scope>
    <source>
        <strain evidence="12 13">BR7-21</strain>
    </source>
</reference>
<dbReference type="CDD" id="cd06261">
    <property type="entry name" value="TM_PBP2"/>
    <property type="match status" value="1"/>
</dbReference>
<dbReference type="PANTHER" id="PTHR30406">
    <property type="entry name" value="SULFATE TRANSPORT SYSTEM PERMEASE PROTEIN"/>
    <property type="match status" value="1"/>
</dbReference>
<dbReference type="Gene3D" id="1.10.3720.10">
    <property type="entry name" value="MetI-like"/>
    <property type="match status" value="1"/>
</dbReference>
<dbReference type="AlphaFoldDB" id="A0A5B8U2D8"/>
<evidence type="ECO:0000313" key="13">
    <source>
        <dbReference type="Proteomes" id="UP000321805"/>
    </source>
</evidence>
<dbReference type="Proteomes" id="UP000321805">
    <property type="component" value="Chromosome"/>
</dbReference>
<evidence type="ECO:0000256" key="8">
    <source>
        <dbReference type="ARBA" id="ARBA00025323"/>
    </source>
</evidence>
<evidence type="ECO:0000256" key="10">
    <source>
        <dbReference type="SAM" id="MobiDB-lite"/>
    </source>
</evidence>
<evidence type="ECO:0000256" key="2">
    <source>
        <dbReference type="ARBA" id="ARBA00011779"/>
    </source>
</evidence>
<evidence type="ECO:0000256" key="6">
    <source>
        <dbReference type="ARBA" id="ARBA00023032"/>
    </source>
</evidence>
<dbReference type="PANTHER" id="PTHR30406:SF8">
    <property type="entry name" value="SULFATE TRANSPORT SYSTEM PERMEASE PROTEIN CYST"/>
    <property type="match status" value="1"/>
</dbReference>
<evidence type="ECO:0000256" key="9">
    <source>
        <dbReference type="RuleBase" id="RU366001"/>
    </source>
</evidence>
<comment type="subunit">
    <text evidence="2">The complex is composed of two ATP-binding proteins (CysA), two transmembrane proteins (CysT and CysW) and a solute-binding protein (CysP).</text>
</comment>
<comment type="function">
    <text evidence="8">Part of the ABC transporter complex CysAWTP (TC 3.A.1.6.1) involved in sulfate/thiosulfate import. Probably responsible for the translocation of the substrate across the membrane.</text>
</comment>
<evidence type="ECO:0000256" key="1">
    <source>
        <dbReference type="ARBA" id="ARBA00004141"/>
    </source>
</evidence>
<dbReference type="InterPro" id="IPR005667">
    <property type="entry name" value="Sulph_transpt2"/>
</dbReference>
<evidence type="ECO:0000256" key="4">
    <source>
        <dbReference type="ARBA" id="ARBA00022692"/>
    </source>
</evidence>
<keyword evidence="7 9" id="KW-0472">Membrane</keyword>
<evidence type="ECO:0000259" key="11">
    <source>
        <dbReference type="PROSITE" id="PS50928"/>
    </source>
</evidence>
<comment type="function">
    <text evidence="9">Part of the ABC transporter complex (TC 3.A.1.6.1) involved in sulfate/thiosulfate import.</text>
</comment>
<dbReference type="InterPro" id="IPR011865">
    <property type="entry name" value="CysT_permease"/>
</dbReference>
<feature type="transmembrane region" description="Helical" evidence="9">
    <location>
        <begin position="62"/>
        <end position="84"/>
    </location>
</feature>
<feature type="transmembrane region" description="Helical" evidence="9">
    <location>
        <begin position="169"/>
        <end position="193"/>
    </location>
</feature>
<dbReference type="GO" id="GO:0005886">
    <property type="term" value="C:plasma membrane"/>
    <property type="evidence" value="ECO:0007669"/>
    <property type="project" value="InterPro"/>
</dbReference>
<proteinExistence type="inferred from homology"/>